<feature type="domain" description="Zona pellucida sperm-binding protein 1/4 Ig-like" evidence="6">
    <location>
        <begin position="119"/>
        <end position="194"/>
    </location>
</feature>
<dbReference type="Proteomes" id="UP001557470">
    <property type="component" value="Unassembled WGS sequence"/>
</dbReference>
<evidence type="ECO:0000313" key="8">
    <source>
        <dbReference type="Proteomes" id="UP001557470"/>
    </source>
</evidence>
<feature type="signal peptide" evidence="5">
    <location>
        <begin position="1"/>
        <end position="26"/>
    </location>
</feature>
<dbReference type="AlphaFoldDB" id="A0ABD0WMT4"/>
<sequence>MLWNYSILMYGTVTLTLSFVLSPCYGHSLDSNIPISKVKSSLDPTTSLSGRIVFGNSPNVKVRGAGFATTDHELAANDPIITQNGSLSFVANYQSGQHVTEKLPQLNAKLQRMLPSVQCSNDSMILRVKRGRTPHFLVDSGDGSPVLPLSRMPTHCGFSVKRSRRDVTFVAPYQGCHVTQQGGNYVLPLRLWGATLTMSCPVTPCHSPSVYCFSSGMVVKLPVPAYAVKVKVSGDWEQLVSACQLCGFTFKSFNGGVVITAPYKGPCMMIKANEHLLYLLSDEGEFTLSCPVASTSVKTMPEEAPGYPEEAPGYPEEAPGYPRGQEAPGYPRGQEAPGYPRGQEAPGYPRGQEAPGYPWFHHVPYYLSEYPSVPTTVSTKIPVLTNFHRPPSKTPHMQLTGYPHGQEGPEYPWFQQVPYLLSQYPSVLTAAPSLALTKTPEPNNSPRPTSRTTRMRPSGYFQGQQWSEYPMDLLKPGYPLFQQVPYFSPYDHEVVVPTVPTRILTIDTTLEPSTVPRPTEKASRVRHGGPRHQVVDPREYHYRFQPSRHYPLFDRSVTASTIDSPATVINQFQYKQPYRPSGQYPKDYSWNPYVSAPFN</sequence>
<dbReference type="Pfam" id="PF22821">
    <property type="entry name" value="ZP1_ZP4_Ig-like"/>
    <property type="match status" value="1"/>
</dbReference>
<evidence type="ECO:0000259" key="6">
    <source>
        <dbReference type="Pfam" id="PF22821"/>
    </source>
</evidence>
<feature type="region of interest" description="Disordered" evidence="4">
    <location>
        <begin position="299"/>
        <end position="353"/>
    </location>
</feature>
<feature type="compositionally biased region" description="Low complexity" evidence="4">
    <location>
        <begin position="446"/>
        <end position="458"/>
    </location>
</feature>
<feature type="region of interest" description="Disordered" evidence="4">
    <location>
        <begin position="436"/>
        <end position="458"/>
    </location>
</feature>
<evidence type="ECO:0000256" key="3">
    <source>
        <dbReference type="ARBA" id="ARBA00022729"/>
    </source>
</evidence>
<dbReference type="EMBL" id="JAGEUA010000005">
    <property type="protein sequence ID" value="KAL0978052.1"/>
    <property type="molecule type" value="Genomic_DNA"/>
</dbReference>
<reference evidence="7 8" key="1">
    <citation type="submission" date="2024-06" db="EMBL/GenBank/DDBJ databases">
        <authorList>
            <person name="Pan Q."/>
            <person name="Wen M."/>
            <person name="Jouanno E."/>
            <person name="Zahm M."/>
            <person name="Klopp C."/>
            <person name="Cabau C."/>
            <person name="Louis A."/>
            <person name="Berthelot C."/>
            <person name="Parey E."/>
            <person name="Roest Crollius H."/>
            <person name="Montfort J."/>
            <person name="Robinson-Rechavi M."/>
            <person name="Bouchez O."/>
            <person name="Lampietro C."/>
            <person name="Lopez Roques C."/>
            <person name="Donnadieu C."/>
            <person name="Postlethwait J."/>
            <person name="Bobe J."/>
            <person name="Verreycken H."/>
            <person name="Guiguen Y."/>
        </authorList>
    </citation>
    <scope>NUCLEOTIDE SEQUENCE [LARGE SCALE GENOMIC DNA]</scope>
    <source>
        <strain evidence="7">Up_M1</strain>
        <tissue evidence="7">Testis</tissue>
    </source>
</reference>
<keyword evidence="2" id="KW-0964">Secreted</keyword>
<dbReference type="GO" id="GO:0005576">
    <property type="term" value="C:extracellular region"/>
    <property type="evidence" value="ECO:0007669"/>
    <property type="project" value="UniProtKB-SubCell"/>
</dbReference>
<evidence type="ECO:0000313" key="7">
    <source>
        <dbReference type="EMBL" id="KAL0978052.1"/>
    </source>
</evidence>
<name>A0ABD0WMT4_UMBPY</name>
<gene>
    <name evidence="7" type="ORF">UPYG_G00165340</name>
</gene>
<comment type="subcellular location">
    <subcellularLocation>
        <location evidence="1">Secreted</location>
    </subcellularLocation>
</comment>
<feature type="compositionally biased region" description="Low complexity" evidence="4">
    <location>
        <begin position="302"/>
        <end position="322"/>
    </location>
</feature>
<evidence type="ECO:0000256" key="1">
    <source>
        <dbReference type="ARBA" id="ARBA00004613"/>
    </source>
</evidence>
<proteinExistence type="predicted"/>
<evidence type="ECO:0000256" key="4">
    <source>
        <dbReference type="SAM" id="MobiDB-lite"/>
    </source>
</evidence>
<keyword evidence="3 5" id="KW-0732">Signal</keyword>
<feature type="region of interest" description="Disordered" evidence="4">
    <location>
        <begin position="512"/>
        <end position="532"/>
    </location>
</feature>
<dbReference type="InterPro" id="IPR054554">
    <property type="entry name" value="ZP1/4_Ig-like"/>
</dbReference>
<organism evidence="7 8">
    <name type="scientific">Umbra pygmaea</name>
    <name type="common">Eastern mudminnow</name>
    <dbReference type="NCBI Taxonomy" id="75934"/>
    <lineage>
        <taxon>Eukaryota</taxon>
        <taxon>Metazoa</taxon>
        <taxon>Chordata</taxon>
        <taxon>Craniata</taxon>
        <taxon>Vertebrata</taxon>
        <taxon>Euteleostomi</taxon>
        <taxon>Actinopterygii</taxon>
        <taxon>Neopterygii</taxon>
        <taxon>Teleostei</taxon>
        <taxon>Protacanthopterygii</taxon>
        <taxon>Esociformes</taxon>
        <taxon>Umbridae</taxon>
        <taxon>Umbra</taxon>
    </lineage>
</organism>
<comment type="caution">
    <text evidence="7">The sequence shown here is derived from an EMBL/GenBank/DDBJ whole genome shotgun (WGS) entry which is preliminary data.</text>
</comment>
<protein>
    <recommendedName>
        <fullName evidence="6">Zona pellucida sperm-binding protein 1/4 Ig-like domain-containing protein</fullName>
    </recommendedName>
</protein>
<evidence type="ECO:0000256" key="2">
    <source>
        <dbReference type="ARBA" id="ARBA00022525"/>
    </source>
</evidence>
<accession>A0ABD0WMT4</accession>
<keyword evidence="8" id="KW-1185">Reference proteome</keyword>
<evidence type="ECO:0000256" key="5">
    <source>
        <dbReference type="SAM" id="SignalP"/>
    </source>
</evidence>
<feature type="chain" id="PRO_5044770873" description="Zona pellucida sperm-binding protein 1/4 Ig-like domain-containing protein" evidence="5">
    <location>
        <begin position="27"/>
        <end position="599"/>
    </location>
</feature>